<dbReference type="OrthoDB" id="9897930at2"/>
<protein>
    <submittedName>
        <fullName evidence="1">Uncharacterized protein</fullName>
    </submittedName>
</protein>
<comment type="caution">
    <text evidence="1">The sequence shown here is derived from an EMBL/GenBank/DDBJ whole genome shotgun (WGS) entry which is preliminary data.</text>
</comment>
<organism evidence="1 2">
    <name type="scientific">Mucilaginibacter pallidiroseus</name>
    <dbReference type="NCBI Taxonomy" id="2599295"/>
    <lineage>
        <taxon>Bacteria</taxon>
        <taxon>Pseudomonadati</taxon>
        <taxon>Bacteroidota</taxon>
        <taxon>Sphingobacteriia</taxon>
        <taxon>Sphingobacteriales</taxon>
        <taxon>Sphingobacteriaceae</taxon>
        <taxon>Mucilaginibacter</taxon>
    </lineage>
</organism>
<dbReference type="RefSeq" id="WP_146382625.1">
    <property type="nucleotide sequence ID" value="NZ_VOEJ01000007.1"/>
</dbReference>
<sequence length="95" mass="10650">MENSIELPGFKITVASVAANNTDPGAIPILAGQLALKIKDFFETRLAHYGAVTIRLSIENWDEIFEVEETTFDVHCSGSNVTSDQYPRNYWIETQ</sequence>
<evidence type="ECO:0000313" key="2">
    <source>
        <dbReference type="Proteomes" id="UP000320042"/>
    </source>
</evidence>
<proteinExistence type="predicted"/>
<dbReference type="Proteomes" id="UP000320042">
    <property type="component" value="Unassembled WGS sequence"/>
</dbReference>
<name>A0A563U4T0_9SPHI</name>
<dbReference type="EMBL" id="VOEJ01000007">
    <property type="protein sequence ID" value="TWR26337.1"/>
    <property type="molecule type" value="Genomic_DNA"/>
</dbReference>
<keyword evidence="2" id="KW-1185">Reference proteome</keyword>
<evidence type="ECO:0000313" key="1">
    <source>
        <dbReference type="EMBL" id="TWR26337.1"/>
    </source>
</evidence>
<dbReference type="AlphaFoldDB" id="A0A563U4T0"/>
<accession>A0A563U4T0</accession>
<reference evidence="1 2" key="1">
    <citation type="submission" date="2019-07" db="EMBL/GenBank/DDBJ databases">
        <authorList>
            <person name="Kim J."/>
        </authorList>
    </citation>
    <scope>NUCLEOTIDE SEQUENCE [LARGE SCALE GENOMIC DNA]</scope>
    <source>
        <strain evidence="2">dk17</strain>
    </source>
</reference>
<gene>
    <name evidence="1" type="ORF">FPZ43_14320</name>
</gene>